<reference evidence="1" key="1">
    <citation type="journal article" date="2013" name="J. Plant Res.">
        <title>Effect of fungi and light on seed germination of three Opuntia species from semiarid lands of central Mexico.</title>
        <authorList>
            <person name="Delgado-Sanchez P."/>
            <person name="Jimenez-Bremont J.F."/>
            <person name="Guerrero-Gonzalez Mde L."/>
            <person name="Flores J."/>
        </authorList>
    </citation>
    <scope>NUCLEOTIDE SEQUENCE</scope>
    <source>
        <tissue evidence="1">Cladode</tissue>
    </source>
</reference>
<proteinExistence type="predicted"/>
<reference evidence="1" key="2">
    <citation type="submission" date="2020-07" db="EMBL/GenBank/DDBJ databases">
        <authorList>
            <person name="Vera ALvarez R."/>
            <person name="Arias-Moreno D.M."/>
            <person name="Jimenez-Jacinto V."/>
            <person name="Jimenez-Bremont J.F."/>
            <person name="Swaminathan K."/>
            <person name="Moose S.P."/>
            <person name="Guerrero-Gonzalez M.L."/>
            <person name="Marino-Ramirez L."/>
            <person name="Landsman D."/>
            <person name="Rodriguez-Kessler M."/>
            <person name="Delgado-Sanchez P."/>
        </authorList>
    </citation>
    <scope>NUCLEOTIDE SEQUENCE</scope>
    <source>
        <tissue evidence="1">Cladode</tissue>
    </source>
</reference>
<dbReference type="EMBL" id="GISG01132355">
    <property type="protein sequence ID" value="MBA4643192.1"/>
    <property type="molecule type" value="Transcribed_RNA"/>
</dbReference>
<evidence type="ECO:0000313" key="1">
    <source>
        <dbReference type="EMBL" id="MBA4643192.1"/>
    </source>
</evidence>
<organism evidence="1">
    <name type="scientific">Opuntia streptacantha</name>
    <name type="common">Prickly pear cactus</name>
    <name type="synonym">Opuntia cardona</name>
    <dbReference type="NCBI Taxonomy" id="393608"/>
    <lineage>
        <taxon>Eukaryota</taxon>
        <taxon>Viridiplantae</taxon>
        <taxon>Streptophyta</taxon>
        <taxon>Embryophyta</taxon>
        <taxon>Tracheophyta</taxon>
        <taxon>Spermatophyta</taxon>
        <taxon>Magnoliopsida</taxon>
        <taxon>eudicotyledons</taxon>
        <taxon>Gunneridae</taxon>
        <taxon>Pentapetalae</taxon>
        <taxon>Caryophyllales</taxon>
        <taxon>Cactineae</taxon>
        <taxon>Cactaceae</taxon>
        <taxon>Opuntioideae</taxon>
        <taxon>Opuntia</taxon>
    </lineage>
</organism>
<accession>A0A7C8ZH06</accession>
<dbReference type="AlphaFoldDB" id="A0A7C8ZH06"/>
<name>A0A7C8ZH06_OPUST</name>
<sequence length="145" mass="16133">MRFFKDRSSLSSFPERLNDFFSSKISIKYCSHNTFVFGKLPSQLSSVTSLIFRYVSDCLSPLGPSKISGSRDKFIYSIVLPVLILDRVKSIIETTTPCVLMDIVFPSRVNGNVVVSFLLKRMFPQCRSRCSNSNAASATAKAAVT</sequence>
<protein>
    <submittedName>
        <fullName evidence="1">Uncharacterized protein</fullName>
    </submittedName>
</protein>